<sequence length="266" mass="31131">MTGTYETHEVHPNQILKLEDAALLYCLRGEGILEVDMQPYDVSAQTQILLLPSSIFHCTYASADFTLAYLVFSNNLFQEITSRFDPSFFYFLKEHPCIGIPPERVKIFAGLSHIMIDLYNDRSNLFRLQIFKNFIQNYLMDFYDKTQHLFSNKRPEKLSRQEILFKRFIQLVLQYCTSQREVAFYATELCITPRYLSSIVQSVSGQTAKSHIDRHVILESKALLQSTDLSIQEISNQLRFPDQSFFGRYFKRHTGLSPLQYRNLCE</sequence>
<evidence type="ECO:0000256" key="2">
    <source>
        <dbReference type="ARBA" id="ARBA00023125"/>
    </source>
</evidence>
<accession>J9D054</accession>
<reference evidence="5" key="1">
    <citation type="journal article" date="2012" name="PLoS ONE">
        <title>Gene sets for utilization of primary and secondary nutrition supplies in the distal gut of endangered iberian lynx.</title>
        <authorList>
            <person name="Alcaide M."/>
            <person name="Messina E."/>
            <person name="Richter M."/>
            <person name="Bargiela R."/>
            <person name="Peplies J."/>
            <person name="Huws S.A."/>
            <person name="Newbold C.J."/>
            <person name="Golyshin P.N."/>
            <person name="Simon M.A."/>
            <person name="Lopez G."/>
            <person name="Yakimov M.M."/>
            <person name="Ferrer M."/>
        </authorList>
    </citation>
    <scope>NUCLEOTIDE SEQUENCE</scope>
</reference>
<keyword evidence="2" id="KW-0238">DNA-binding</keyword>
<evidence type="ECO:0000256" key="1">
    <source>
        <dbReference type="ARBA" id="ARBA00023015"/>
    </source>
</evidence>
<dbReference type="AlphaFoldDB" id="J9D054"/>
<dbReference type="GO" id="GO:0043565">
    <property type="term" value="F:sequence-specific DNA binding"/>
    <property type="evidence" value="ECO:0007669"/>
    <property type="project" value="InterPro"/>
</dbReference>
<protein>
    <submittedName>
        <fullName evidence="5">Transcriptional regulator, AraC family</fullName>
    </submittedName>
</protein>
<dbReference type="EMBL" id="AMCI01001327">
    <property type="protein sequence ID" value="EJX05921.1"/>
    <property type="molecule type" value="Genomic_DNA"/>
</dbReference>
<dbReference type="PANTHER" id="PTHR43280">
    <property type="entry name" value="ARAC-FAMILY TRANSCRIPTIONAL REGULATOR"/>
    <property type="match status" value="1"/>
</dbReference>
<dbReference type="SMART" id="SM00342">
    <property type="entry name" value="HTH_ARAC"/>
    <property type="match status" value="1"/>
</dbReference>
<comment type="caution">
    <text evidence="5">The sequence shown here is derived from an EMBL/GenBank/DDBJ whole genome shotgun (WGS) entry which is preliminary data.</text>
</comment>
<proteinExistence type="predicted"/>
<feature type="domain" description="HTH araC/xylS-type" evidence="4">
    <location>
        <begin position="166"/>
        <end position="264"/>
    </location>
</feature>
<evidence type="ECO:0000256" key="3">
    <source>
        <dbReference type="ARBA" id="ARBA00023163"/>
    </source>
</evidence>
<dbReference type="PROSITE" id="PS01124">
    <property type="entry name" value="HTH_ARAC_FAMILY_2"/>
    <property type="match status" value="1"/>
</dbReference>
<dbReference type="GO" id="GO:0003700">
    <property type="term" value="F:DNA-binding transcription factor activity"/>
    <property type="evidence" value="ECO:0007669"/>
    <property type="project" value="InterPro"/>
</dbReference>
<gene>
    <name evidence="5" type="ORF">EVA_05967</name>
</gene>
<organism evidence="5">
    <name type="scientific">gut metagenome</name>
    <dbReference type="NCBI Taxonomy" id="749906"/>
    <lineage>
        <taxon>unclassified sequences</taxon>
        <taxon>metagenomes</taxon>
        <taxon>organismal metagenomes</taxon>
    </lineage>
</organism>
<keyword evidence="1" id="KW-0805">Transcription regulation</keyword>
<dbReference type="SUPFAM" id="SSF46689">
    <property type="entry name" value="Homeodomain-like"/>
    <property type="match status" value="1"/>
</dbReference>
<dbReference type="InterPro" id="IPR018060">
    <property type="entry name" value="HTH_AraC"/>
</dbReference>
<evidence type="ECO:0000313" key="5">
    <source>
        <dbReference type="EMBL" id="EJX05921.1"/>
    </source>
</evidence>
<evidence type="ECO:0000259" key="4">
    <source>
        <dbReference type="PROSITE" id="PS01124"/>
    </source>
</evidence>
<dbReference type="PANTHER" id="PTHR43280:SF32">
    <property type="entry name" value="TRANSCRIPTIONAL REGULATORY PROTEIN"/>
    <property type="match status" value="1"/>
</dbReference>
<dbReference type="InterPro" id="IPR009057">
    <property type="entry name" value="Homeodomain-like_sf"/>
</dbReference>
<name>J9D054_9ZZZZ</name>
<dbReference type="Pfam" id="PF12833">
    <property type="entry name" value="HTH_18"/>
    <property type="match status" value="1"/>
</dbReference>
<keyword evidence="3" id="KW-0804">Transcription</keyword>
<dbReference type="Gene3D" id="1.10.10.60">
    <property type="entry name" value="Homeodomain-like"/>
    <property type="match status" value="1"/>
</dbReference>